<name>A0ABS2N764_9BACI</name>
<sequence length="195" mass="22410">MGRIIGVILIIIAIPFIFHEQIKGFILDRFNEKVIAAIEEDHQLIEKNILEKFYIEDEKSIKVSGIEGVLSIPSINLEEPIFQGASEENLKNGVALVDENDSFYENNITIAGHRMNAYGILFNRLHEVKIGDEVTIKTNKETLTFEVTKRFKVTPKEVSVLKETDEKIITLITCESYNWNTEQFDERLIIRGVIR</sequence>
<dbReference type="EMBL" id="JAFBDZ010000001">
    <property type="protein sequence ID" value="MBM7583678.1"/>
    <property type="molecule type" value="Genomic_DNA"/>
</dbReference>
<evidence type="ECO:0000313" key="2">
    <source>
        <dbReference type="EMBL" id="MBM7583678.1"/>
    </source>
</evidence>
<dbReference type="Gene3D" id="2.40.260.10">
    <property type="entry name" value="Sortase"/>
    <property type="match status" value="1"/>
</dbReference>
<dbReference type="GO" id="GO:0016787">
    <property type="term" value="F:hydrolase activity"/>
    <property type="evidence" value="ECO:0007669"/>
    <property type="project" value="UniProtKB-KW"/>
</dbReference>
<protein>
    <submittedName>
        <fullName evidence="2">Sortase A</fullName>
        <ecNumber evidence="2">3.4.22.70</ecNumber>
    </submittedName>
</protein>
<dbReference type="Proteomes" id="UP001646157">
    <property type="component" value="Unassembled WGS sequence"/>
</dbReference>
<dbReference type="CDD" id="cd06166">
    <property type="entry name" value="Sortase_D_2"/>
    <property type="match status" value="1"/>
</dbReference>
<dbReference type="InterPro" id="IPR005754">
    <property type="entry name" value="Sortase"/>
</dbReference>
<dbReference type="EC" id="3.4.22.70" evidence="2"/>
<proteinExistence type="predicted"/>
<accession>A0ABS2N764</accession>
<keyword evidence="1 2" id="KW-0378">Hydrolase</keyword>
<dbReference type="SUPFAM" id="SSF63817">
    <property type="entry name" value="Sortase"/>
    <property type="match status" value="1"/>
</dbReference>
<dbReference type="Pfam" id="PF04203">
    <property type="entry name" value="Sortase"/>
    <property type="match status" value="1"/>
</dbReference>
<dbReference type="RefSeq" id="WP_205167928.1">
    <property type="nucleotide sequence ID" value="NZ_JAFBDZ010000001.1"/>
</dbReference>
<evidence type="ECO:0000313" key="3">
    <source>
        <dbReference type="Proteomes" id="UP001646157"/>
    </source>
</evidence>
<reference evidence="2 3" key="1">
    <citation type="submission" date="2021-01" db="EMBL/GenBank/DDBJ databases">
        <title>Genomic Encyclopedia of Type Strains, Phase IV (KMG-IV): sequencing the most valuable type-strain genomes for metagenomic binning, comparative biology and taxonomic classification.</title>
        <authorList>
            <person name="Goeker M."/>
        </authorList>
    </citation>
    <scope>NUCLEOTIDE SEQUENCE [LARGE SCALE GENOMIC DNA]</scope>
    <source>
        <strain evidence="2 3">DSM 24834</strain>
    </source>
</reference>
<dbReference type="InterPro" id="IPR042000">
    <property type="entry name" value="Sortase_D_2"/>
</dbReference>
<evidence type="ECO:0000256" key="1">
    <source>
        <dbReference type="ARBA" id="ARBA00022801"/>
    </source>
</evidence>
<gene>
    <name evidence="2" type="ORF">JOC86_000215</name>
</gene>
<dbReference type="InterPro" id="IPR023365">
    <property type="entry name" value="Sortase_dom-sf"/>
</dbReference>
<comment type="caution">
    <text evidence="2">The sequence shown here is derived from an EMBL/GenBank/DDBJ whole genome shotgun (WGS) entry which is preliminary data.</text>
</comment>
<dbReference type="NCBIfam" id="TIGR01076">
    <property type="entry name" value="sortase_fam"/>
    <property type="match status" value="1"/>
</dbReference>
<keyword evidence="3" id="KW-1185">Reference proteome</keyword>
<organism evidence="2 3">
    <name type="scientific">Rossellomorea pakistanensis</name>
    <dbReference type="NCBI Taxonomy" id="992288"/>
    <lineage>
        <taxon>Bacteria</taxon>
        <taxon>Bacillati</taxon>
        <taxon>Bacillota</taxon>
        <taxon>Bacilli</taxon>
        <taxon>Bacillales</taxon>
        <taxon>Bacillaceae</taxon>
        <taxon>Rossellomorea</taxon>
    </lineage>
</organism>